<organism evidence="6 7">
    <name type="scientific">Mya arenaria</name>
    <name type="common">Soft-shell clam</name>
    <dbReference type="NCBI Taxonomy" id="6604"/>
    <lineage>
        <taxon>Eukaryota</taxon>
        <taxon>Metazoa</taxon>
        <taxon>Spiralia</taxon>
        <taxon>Lophotrochozoa</taxon>
        <taxon>Mollusca</taxon>
        <taxon>Bivalvia</taxon>
        <taxon>Autobranchia</taxon>
        <taxon>Heteroconchia</taxon>
        <taxon>Euheterodonta</taxon>
        <taxon>Imparidentia</taxon>
        <taxon>Neoheterodontei</taxon>
        <taxon>Myida</taxon>
        <taxon>Myoidea</taxon>
        <taxon>Myidae</taxon>
        <taxon>Mya</taxon>
    </lineage>
</organism>
<evidence type="ECO:0000256" key="3">
    <source>
        <dbReference type="ARBA" id="ARBA00022777"/>
    </source>
</evidence>
<evidence type="ECO:0000256" key="2">
    <source>
        <dbReference type="ARBA" id="ARBA00022723"/>
    </source>
</evidence>
<feature type="non-terminal residue" evidence="6">
    <location>
        <position position="1"/>
    </location>
</feature>
<keyword evidence="4" id="KW-0460">Magnesium</keyword>
<protein>
    <submittedName>
        <fullName evidence="6">ADPGK-like protein</fullName>
    </submittedName>
</protein>
<accession>A0ABY7DLF4</accession>
<evidence type="ECO:0000313" key="7">
    <source>
        <dbReference type="Proteomes" id="UP001164746"/>
    </source>
</evidence>
<sequence>MLSKSIFLGLLVIVFAYLYTKWKECLAENQEESIILFWNSSIREPTDQFSHIAVGINCNLDLIVSGVALLSSLEKGRGQPLDSVALESIDDLANTFTYYFSKGSAAERTFKSKEIYAAIIETAEKLEEKEHYIGGNAALMAVNIAELFPNKKIQLIGPIGPVLKKLLPHNVLVPDDSLIDKDEVHLIMEYGLHEAWQGLESPVANRFITSYDESNSRLTMLNKFFKDLGPFSPNLVLVSGLHLLETQSLTYMSDKLEEFKTGLQNIPQSIPVHLELASMADEGAVKLIIDEVSSLGLNEQELTFSSYVANGPHSSYYHSRNGQPEIYKISDMVLWLLKTYGYSSKNPRSRLTRVHFHSLTYHIIGSLPDAWLNSESAVGAGTRMAGRQACKVDRLSPPDIELRIPQSFQLFSGSDAVTFNESKPVVSWKREGFQFVFSPVLVCINPLKTVGLGDAISA</sequence>
<keyword evidence="3" id="KW-0418">Kinase</keyword>
<dbReference type="PROSITE" id="PS51255">
    <property type="entry name" value="ADPK"/>
    <property type="match status" value="1"/>
</dbReference>
<dbReference type="InterPro" id="IPR007666">
    <property type="entry name" value="ADP_PFK/GK"/>
</dbReference>
<dbReference type="Pfam" id="PF04587">
    <property type="entry name" value="ADP_PFK_GK"/>
    <property type="match status" value="1"/>
</dbReference>
<dbReference type="PANTHER" id="PTHR21208">
    <property type="entry name" value="ADP-DEPENDENT GLUCOKINASE"/>
    <property type="match status" value="1"/>
</dbReference>
<name>A0ABY7DLF4_MYAAR</name>
<proteinExistence type="predicted"/>
<dbReference type="PANTHER" id="PTHR21208:SF0">
    <property type="entry name" value="ADP-DEPENDENT GLUCOKINASE"/>
    <property type="match status" value="1"/>
</dbReference>
<gene>
    <name evidence="6" type="ORF">MAR_022154</name>
</gene>
<keyword evidence="5" id="KW-0324">Glycolysis</keyword>
<dbReference type="EMBL" id="CP111014">
    <property type="protein sequence ID" value="WAQ97781.1"/>
    <property type="molecule type" value="Genomic_DNA"/>
</dbReference>
<keyword evidence="7" id="KW-1185">Reference proteome</keyword>
<evidence type="ECO:0000313" key="6">
    <source>
        <dbReference type="EMBL" id="WAQ97781.1"/>
    </source>
</evidence>
<dbReference type="Proteomes" id="UP001164746">
    <property type="component" value="Chromosome 3"/>
</dbReference>
<evidence type="ECO:0000256" key="1">
    <source>
        <dbReference type="ARBA" id="ARBA00022679"/>
    </source>
</evidence>
<reference evidence="6" key="1">
    <citation type="submission" date="2022-11" db="EMBL/GenBank/DDBJ databases">
        <title>Centuries of genome instability and evolution in soft-shell clam transmissible cancer (bioRxiv).</title>
        <authorList>
            <person name="Hart S.F.M."/>
            <person name="Yonemitsu M.A."/>
            <person name="Giersch R.M."/>
            <person name="Beal B.F."/>
            <person name="Arriagada G."/>
            <person name="Davis B.W."/>
            <person name="Ostrander E.A."/>
            <person name="Goff S.P."/>
            <person name="Metzger M.J."/>
        </authorList>
    </citation>
    <scope>NUCLEOTIDE SEQUENCE</scope>
    <source>
        <strain evidence="6">MELC-2E11</strain>
        <tissue evidence="6">Siphon/mantle</tissue>
    </source>
</reference>
<evidence type="ECO:0000256" key="4">
    <source>
        <dbReference type="ARBA" id="ARBA00022842"/>
    </source>
</evidence>
<dbReference type="InterPro" id="IPR029056">
    <property type="entry name" value="Ribokinase-like"/>
</dbReference>
<keyword evidence="2" id="KW-0479">Metal-binding</keyword>
<evidence type="ECO:0000256" key="5">
    <source>
        <dbReference type="ARBA" id="ARBA00023152"/>
    </source>
</evidence>
<dbReference type="Gene3D" id="3.40.1190.20">
    <property type="match status" value="1"/>
</dbReference>
<keyword evidence="1" id="KW-0808">Transferase</keyword>
<dbReference type="SUPFAM" id="SSF53613">
    <property type="entry name" value="Ribokinase-like"/>
    <property type="match status" value="1"/>
</dbReference>